<dbReference type="RefSeq" id="WP_092233995.1">
    <property type="nucleotide sequence ID" value="NZ_FNLL01000006.1"/>
</dbReference>
<dbReference type="Proteomes" id="UP000199608">
    <property type="component" value="Unassembled WGS sequence"/>
</dbReference>
<name>A0A1H2H5L8_9BACT</name>
<dbReference type="NCBIfam" id="TIGR01635">
    <property type="entry name" value="tail_comp_S"/>
    <property type="match status" value="1"/>
</dbReference>
<dbReference type="EMBL" id="FNLL01000006">
    <property type="protein sequence ID" value="SDU26878.1"/>
    <property type="molecule type" value="Genomic_DNA"/>
</dbReference>
<evidence type="ECO:0000313" key="1">
    <source>
        <dbReference type="EMBL" id="SDU26878.1"/>
    </source>
</evidence>
<dbReference type="Pfam" id="PF05069">
    <property type="entry name" value="Phage_tail_S"/>
    <property type="match status" value="1"/>
</dbReference>
<accession>A0A1H2H5L8</accession>
<organism evidence="1 2">
    <name type="scientific">Desulfobacula phenolica</name>
    <dbReference type="NCBI Taxonomy" id="90732"/>
    <lineage>
        <taxon>Bacteria</taxon>
        <taxon>Pseudomonadati</taxon>
        <taxon>Thermodesulfobacteriota</taxon>
        <taxon>Desulfobacteria</taxon>
        <taxon>Desulfobacterales</taxon>
        <taxon>Desulfobacteraceae</taxon>
        <taxon>Desulfobacula</taxon>
    </lineage>
</organism>
<reference evidence="2" key="1">
    <citation type="submission" date="2016-10" db="EMBL/GenBank/DDBJ databases">
        <authorList>
            <person name="Varghese N."/>
            <person name="Submissions S."/>
        </authorList>
    </citation>
    <scope>NUCLEOTIDE SEQUENCE [LARGE SCALE GENOMIC DNA]</scope>
    <source>
        <strain evidence="2">DSM 3384</strain>
    </source>
</reference>
<dbReference type="InterPro" id="IPR006522">
    <property type="entry name" value="Phage_virion_morphogenesis"/>
</dbReference>
<protein>
    <submittedName>
        <fullName evidence="1">Phage virion morphogenesis (Putative tail completion) protein</fullName>
    </submittedName>
</protein>
<keyword evidence="2" id="KW-1185">Reference proteome</keyword>
<proteinExistence type="predicted"/>
<dbReference type="AlphaFoldDB" id="A0A1H2H5L8"/>
<gene>
    <name evidence="1" type="ORF">SAMN04487931_10647</name>
</gene>
<evidence type="ECO:0000313" key="2">
    <source>
        <dbReference type="Proteomes" id="UP000199608"/>
    </source>
</evidence>
<sequence length="154" mass="17414">MPEHEPYYIYDDSDLQGLFKRYIAKFGNLQPATEIIGDIIQTSILRNFEEGGRPEAWQDLADSTKKQRKKKGKWPGQILVVSGTRGGLISSISYDAMPDKVVFVANKPYAAIHHFGGMACKGHKVEIPARPFMMILDEDWEEINAALNEFILEV</sequence>